<dbReference type="AlphaFoldDB" id="A0A9J5Z0N3"/>
<name>A0A9J5Z0N3_SOLCO</name>
<reference evidence="1 2" key="1">
    <citation type="submission" date="2020-09" db="EMBL/GenBank/DDBJ databases">
        <title>De no assembly of potato wild relative species, Solanum commersonii.</title>
        <authorList>
            <person name="Cho K."/>
        </authorList>
    </citation>
    <scope>NUCLEOTIDE SEQUENCE [LARGE SCALE GENOMIC DNA]</scope>
    <source>
        <strain evidence="1">LZ3.2</strain>
        <tissue evidence="1">Leaf</tissue>
    </source>
</reference>
<keyword evidence="2" id="KW-1185">Reference proteome</keyword>
<sequence length="153" mass="17278">MCVVKVHLAELVEITNPLDDSPFGLVHHLSALAFSKFKLYNFGRYSTASRNYFVTHQLLLYLADLIFSFRAWHTGTLGETMAIRCLVPFCKIVSMLFTGTKYAFKDTKSIKTKPQMSPNRGLINTPNLNFCLSSSKTQVQQFKKDVSNSATLD</sequence>
<dbReference type="EMBL" id="JACXVP010000005">
    <property type="protein sequence ID" value="KAG5605717.1"/>
    <property type="molecule type" value="Genomic_DNA"/>
</dbReference>
<proteinExistence type="predicted"/>
<dbReference type="Proteomes" id="UP000824120">
    <property type="component" value="Chromosome 5"/>
</dbReference>
<evidence type="ECO:0000313" key="2">
    <source>
        <dbReference type="Proteomes" id="UP000824120"/>
    </source>
</evidence>
<gene>
    <name evidence="1" type="ORF">H5410_027209</name>
</gene>
<protein>
    <submittedName>
        <fullName evidence="1">Uncharacterized protein</fullName>
    </submittedName>
</protein>
<organism evidence="1 2">
    <name type="scientific">Solanum commersonii</name>
    <name type="common">Commerson's wild potato</name>
    <name type="synonym">Commerson's nightshade</name>
    <dbReference type="NCBI Taxonomy" id="4109"/>
    <lineage>
        <taxon>Eukaryota</taxon>
        <taxon>Viridiplantae</taxon>
        <taxon>Streptophyta</taxon>
        <taxon>Embryophyta</taxon>
        <taxon>Tracheophyta</taxon>
        <taxon>Spermatophyta</taxon>
        <taxon>Magnoliopsida</taxon>
        <taxon>eudicotyledons</taxon>
        <taxon>Gunneridae</taxon>
        <taxon>Pentapetalae</taxon>
        <taxon>asterids</taxon>
        <taxon>lamiids</taxon>
        <taxon>Solanales</taxon>
        <taxon>Solanaceae</taxon>
        <taxon>Solanoideae</taxon>
        <taxon>Solaneae</taxon>
        <taxon>Solanum</taxon>
    </lineage>
</organism>
<comment type="caution">
    <text evidence="1">The sequence shown here is derived from an EMBL/GenBank/DDBJ whole genome shotgun (WGS) entry which is preliminary data.</text>
</comment>
<accession>A0A9J5Z0N3</accession>
<evidence type="ECO:0000313" key="1">
    <source>
        <dbReference type="EMBL" id="KAG5605717.1"/>
    </source>
</evidence>